<protein>
    <submittedName>
        <fullName evidence="4">Pyridoxamine 5'-phosphate oxidase family protein</fullName>
    </submittedName>
</protein>
<organism evidence="4 5">
    <name type="scientific">Gordonia sesuvii</name>
    <dbReference type="NCBI Taxonomy" id="3116777"/>
    <lineage>
        <taxon>Bacteria</taxon>
        <taxon>Bacillati</taxon>
        <taxon>Actinomycetota</taxon>
        <taxon>Actinomycetes</taxon>
        <taxon>Mycobacteriales</taxon>
        <taxon>Gordoniaceae</taxon>
        <taxon>Gordonia</taxon>
    </lineage>
</organism>
<evidence type="ECO:0000313" key="5">
    <source>
        <dbReference type="Proteomes" id="UP001347146"/>
    </source>
</evidence>
<keyword evidence="5" id="KW-1185">Reference proteome</keyword>
<accession>A0ABU7MEI9</accession>
<dbReference type="SUPFAM" id="SSF50475">
    <property type="entry name" value="FMN-binding split barrel"/>
    <property type="match status" value="1"/>
</dbReference>
<evidence type="ECO:0000256" key="1">
    <source>
        <dbReference type="ARBA" id="ARBA00023002"/>
    </source>
</evidence>
<comment type="caution">
    <text evidence="4">The sequence shown here is derived from an EMBL/GenBank/DDBJ whole genome shotgun (WGS) entry which is preliminary data.</text>
</comment>
<gene>
    <name evidence="4" type="ORF">VZC37_13990</name>
</gene>
<name>A0ABU7MEI9_9ACTN</name>
<dbReference type="EMBL" id="JAZDUF010000004">
    <property type="protein sequence ID" value="MEE3851452.1"/>
    <property type="molecule type" value="Genomic_DNA"/>
</dbReference>
<proteinExistence type="predicted"/>
<dbReference type="InterPro" id="IPR012349">
    <property type="entry name" value="Split_barrel_FMN-bd"/>
</dbReference>
<dbReference type="Gene3D" id="2.30.110.10">
    <property type="entry name" value="Electron Transport, Fmn-binding Protein, Chain A"/>
    <property type="match status" value="1"/>
</dbReference>
<dbReference type="InterPro" id="IPR011576">
    <property type="entry name" value="Pyridox_Oxase_N"/>
</dbReference>
<evidence type="ECO:0000256" key="2">
    <source>
        <dbReference type="SAM" id="MobiDB-lite"/>
    </source>
</evidence>
<dbReference type="Pfam" id="PF01243">
    <property type="entry name" value="PNPOx_N"/>
    <property type="match status" value="1"/>
</dbReference>
<reference evidence="4 5" key="1">
    <citation type="submission" date="2024-01" db="EMBL/GenBank/DDBJ databases">
        <title>Draft genome sequence of Gordonia sp. LSe1-13.</title>
        <authorList>
            <person name="Suphannarot A."/>
            <person name="Mingma R."/>
        </authorList>
    </citation>
    <scope>NUCLEOTIDE SEQUENCE [LARGE SCALE GENOMIC DNA]</scope>
    <source>
        <strain evidence="4 5">LSe1-13</strain>
    </source>
</reference>
<feature type="domain" description="Pyridoxamine 5'-phosphate oxidase N-terminal" evidence="3">
    <location>
        <begin position="56"/>
        <end position="130"/>
    </location>
</feature>
<dbReference type="PANTHER" id="PTHR35176">
    <property type="entry name" value="HEME OXYGENASE HI_0854-RELATED"/>
    <property type="match status" value="1"/>
</dbReference>
<dbReference type="PANTHER" id="PTHR35176:SF4">
    <property type="entry name" value="PYRIDOXAMINE 5'-PHOSPHATE OXIDASE-RELATED FMN-BINDING"/>
    <property type="match status" value="1"/>
</dbReference>
<feature type="region of interest" description="Disordered" evidence="2">
    <location>
        <begin position="1"/>
        <end position="43"/>
    </location>
</feature>
<dbReference type="Proteomes" id="UP001347146">
    <property type="component" value="Unassembled WGS sequence"/>
</dbReference>
<dbReference type="RefSeq" id="WP_330433195.1">
    <property type="nucleotide sequence ID" value="NZ_JAZDUF010000004.1"/>
</dbReference>
<sequence>MTDSPADLHESTRAQGLPTADSLPPVSDPVVDRPRFPDGYGVGDDLEGTRTWASVEARLVESKHYWLTSVRPDGTPHAVPRWGVWVDGRFFYDGAPTTRHTRNVETNPACTLTLESGSDVVIIEGDSVAVCASPDGVGARLAAAFDKYSDYQPGPDSWQSPVDGGGLRTITPRRAFAWSSFPTDCTRFTFR</sequence>
<keyword evidence="1" id="KW-0560">Oxidoreductase</keyword>
<feature type="compositionally biased region" description="Basic and acidic residues" evidence="2">
    <location>
        <begin position="1"/>
        <end position="12"/>
    </location>
</feature>
<evidence type="ECO:0000313" key="4">
    <source>
        <dbReference type="EMBL" id="MEE3851452.1"/>
    </source>
</evidence>
<dbReference type="InterPro" id="IPR052019">
    <property type="entry name" value="F420H2_bilvrd_red/Heme_oxyg"/>
</dbReference>
<evidence type="ECO:0000259" key="3">
    <source>
        <dbReference type="Pfam" id="PF01243"/>
    </source>
</evidence>